<keyword evidence="2" id="KW-1185">Reference proteome</keyword>
<gene>
    <name evidence="1" type="ORF">SAMN05216269_106157</name>
</gene>
<proteinExistence type="predicted"/>
<dbReference type="Proteomes" id="UP000184092">
    <property type="component" value="Unassembled WGS sequence"/>
</dbReference>
<evidence type="ECO:0000313" key="1">
    <source>
        <dbReference type="EMBL" id="SHM71914.1"/>
    </source>
</evidence>
<dbReference type="RefSeq" id="WP_167365568.1">
    <property type="nucleotide sequence ID" value="NZ_FRCL01000006.1"/>
</dbReference>
<organism evidence="1 2">
    <name type="scientific">Flavobacterium xinjiangense</name>
    <dbReference type="NCBI Taxonomy" id="178356"/>
    <lineage>
        <taxon>Bacteria</taxon>
        <taxon>Pseudomonadati</taxon>
        <taxon>Bacteroidota</taxon>
        <taxon>Flavobacteriia</taxon>
        <taxon>Flavobacteriales</taxon>
        <taxon>Flavobacteriaceae</taxon>
        <taxon>Flavobacterium</taxon>
    </lineage>
</organism>
<name>A0A1M7L277_9FLAO</name>
<accession>A0A1M7L277</accession>
<reference evidence="2" key="1">
    <citation type="submission" date="2016-11" db="EMBL/GenBank/DDBJ databases">
        <authorList>
            <person name="Varghese N."/>
            <person name="Submissions S."/>
        </authorList>
    </citation>
    <scope>NUCLEOTIDE SEQUENCE [LARGE SCALE GENOMIC DNA]</scope>
    <source>
        <strain evidence="2">CGMCC 1.2749</strain>
    </source>
</reference>
<evidence type="ECO:0000313" key="2">
    <source>
        <dbReference type="Proteomes" id="UP000184092"/>
    </source>
</evidence>
<dbReference type="EMBL" id="FRCL01000006">
    <property type="protein sequence ID" value="SHM71914.1"/>
    <property type="molecule type" value="Genomic_DNA"/>
</dbReference>
<protein>
    <submittedName>
        <fullName evidence="1">Uncharacterized protein</fullName>
    </submittedName>
</protein>
<dbReference type="STRING" id="178356.SAMN05216269_106157"/>
<dbReference type="AlphaFoldDB" id="A0A1M7L277"/>
<sequence>MNKVNGIVNGLKFVLKYGIYLMALVKIVEFAIETLTDIDKKETAKLQSVE</sequence>